<accession>J3MNZ7</accession>
<dbReference type="Proteomes" id="UP000006038">
    <property type="component" value="Chromosome 7"/>
</dbReference>
<reference evidence="1" key="1">
    <citation type="journal article" date="2013" name="Nat. Commun.">
        <title>Whole-genome sequencing of Oryza brachyantha reveals mechanisms underlying Oryza genome evolution.</title>
        <authorList>
            <person name="Chen J."/>
            <person name="Huang Q."/>
            <person name="Gao D."/>
            <person name="Wang J."/>
            <person name="Lang Y."/>
            <person name="Liu T."/>
            <person name="Li B."/>
            <person name="Bai Z."/>
            <person name="Luis Goicoechea J."/>
            <person name="Liang C."/>
            <person name="Chen C."/>
            <person name="Zhang W."/>
            <person name="Sun S."/>
            <person name="Liao Y."/>
            <person name="Zhang X."/>
            <person name="Yang L."/>
            <person name="Song C."/>
            <person name="Wang M."/>
            <person name="Shi J."/>
            <person name="Liu G."/>
            <person name="Liu J."/>
            <person name="Zhou H."/>
            <person name="Zhou W."/>
            <person name="Yu Q."/>
            <person name="An N."/>
            <person name="Chen Y."/>
            <person name="Cai Q."/>
            <person name="Wang B."/>
            <person name="Liu B."/>
            <person name="Min J."/>
            <person name="Huang Y."/>
            <person name="Wu H."/>
            <person name="Li Z."/>
            <person name="Zhang Y."/>
            <person name="Yin Y."/>
            <person name="Song W."/>
            <person name="Jiang J."/>
            <person name="Jackson S.A."/>
            <person name="Wing R.A."/>
            <person name="Wang J."/>
            <person name="Chen M."/>
        </authorList>
    </citation>
    <scope>NUCLEOTIDE SEQUENCE [LARGE SCALE GENOMIC DNA]</scope>
    <source>
        <strain evidence="1">cv. IRGC 101232</strain>
    </source>
</reference>
<protein>
    <submittedName>
        <fullName evidence="1">Uncharacterized protein</fullName>
    </submittedName>
</protein>
<keyword evidence="2" id="KW-1185">Reference proteome</keyword>
<proteinExistence type="predicted"/>
<reference evidence="1" key="2">
    <citation type="submission" date="2013-04" db="UniProtKB">
        <authorList>
            <consortium name="EnsemblPlants"/>
        </authorList>
    </citation>
    <scope>IDENTIFICATION</scope>
</reference>
<dbReference type="Gramene" id="OB07G31290.1">
    <property type="protein sequence ID" value="OB07G31290.1"/>
    <property type="gene ID" value="OB07G31290"/>
</dbReference>
<dbReference type="HOGENOM" id="CLU_1597029_0_0_1"/>
<evidence type="ECO:0000313" key="1">
    <source>
        <dbReference type="EnsemblPlants" id="OB07G31290.1"/>
    </source>
</evidence>
<name>J3MNZ7_ORYBR</name>
<sequence>MPIETELFSKNLAAAALRESYISHRNHQNFEVAMQPVIEEEKQREAERGSQWQGRHEWLSCFCSLVYGSSGQQEEEGIGAVKTAGECCTLLLQLSSSGLQQQQQIDDAGRERRMHKCHFAFFAATNNNAAAATIWVGEEEQWLYTYGVEDLKVITNKDFPLTSFSMR</sequence>
<evidence type="ECO:0000313" key="2">
    <source>
        <dbReference type="Proteomes" id="UP000006038"/>
    </source>
</evidence>
<dbReference type="AlphaFoldDB" id="J3MNZ7"/>
<organism evidence="1">
    <name type="scientific">Oryza brachyantha</name>
    <name type="common">malo sina</name>
    <dbReference type="NCBI Taxonomy" id="4533"/>
    <lineage>
        <taxon>Eukaryota</taxon>
        <taxon>Viridiplantae</taxon>
        <taxon>Streptophyta</taxon>
        <taxon>Embryophyta</taxon>
        <taxon>Tracheophyta</taxon>
        <taxon>Spermatophyta</taxon>
        <taxon>Magnoliopsida</taxon>
        <taxon>Liliopsida</taxon>
        <taxon>Poales</taxon>
        <taxon>Poaceae</taxon>
        <taxon>BOP clade</taxon>
        <taxon>Oryzoideae</taxon>
        <taxon>Oryzeae</taxon>
        <taxon>Oryzinae</taxon>
        <taxon>Oryza</taxon>
    </lineage>
</organism>
<dbReference type="EnsemblPlants" id="OB07G31290.1">
    <property type="protein sequence ID" value="OB07G31290.1"/>
    <property type="gene ID" value="OB07G31290"/>
</dbReference>